<dbReference type="OrthoDB" id="5520772at2"/>
<dbReference type="RefSeq" id="WP_141648858.1">
    <property type="nucleotide sequence ID" value="NZ_VIFM01000363.1"/>
</dbReference>
<evidence type="ECO:0000313" key="3">
    <source>
        <dbReference type="Proteomes" id="UP000315369"/>
    </source>
</evidence>
<evidence type="ECO:0008006" key="4">
    <source>
        <dbReference type="Google" id="ProtNLM"/>
    </source>
</evidence>
<gene>
    <name evidence="2" type="ORF">FJV41_45325</name>
</gene>
<sequence length="178" mass="18947">MSPDSRRFMSRLCLLLLSVWSTAALATEEYLQLATCLGPQQQTYSPALKLLPRQTYFSAEATLDVCVTLDPALSSARFQVAGGGVASCTLASLQSRIVLEWNTGGTSIIDMSSPLDLKPLGQTVVPSYGTVISGRFEGALVVSVLELTPNDLALLKCLTTGVTESSGLISMTFLQLLP</sequence>
<evidence type="ECO:0000313" key="2">
    <source>
        <dbReference type="EMBL" id="TQF09297.1"/>
    </source>
</evidence>
<feature type="chain" id="PRO_5021737490" description="Lipoprotein" evidence="1">
    <location>
        <begin position="27"/>
        <end position="178"/>
    </location>
</feature>
<accession>A0A540WKE3</accession>
<keyword evidence="1" id="KW-0732">Signal</keyword>
<organism evidence="2 3">
    <name type="scientific">Myxococcus llanfairpwllgwyngyllgogerychwyrndrobwllllantysiliogogogochensis</name>
    <dbReference type="NCBI Taxonomy" id="2590453"/>
    <lineage>
        <taxon>Bacteria</taxon>
        <taxon>Pseudomonadati</taxon>
        <taxon>Myxococcota</taxon>
        <taxon>Myxococcia</taxon>
        <taxon>Myxococcales</taxon>
        <taxon>Cystobacterineae</taxon>
        <taxon>Myxococcaceae</taxon>
        <taxon>Myxococcus</taxon>
    </lineage>
</organism>
<reference evidence="2 3" key="1">
    <citation type="submission" date="2019-06" db="EMBL/GenBank/DDBJ databases">
        <authorList>
            <person name="Livingstone P."/>
            <person name="Whitworth D."/>
        </authorList>
    </citation>
    <scope>NUCLEOTIDE SEQUENCE [LARGE SCALE GENOMIC DNA]</scope>
    <source>
        <strain evidence="2 3">AM401</strain>
    </source>
</reference>
<feature type="signal peptide" evidence="1">
    <location>
        <begin position="1"/>
        <end position="26"/>
    </location>
</feature>
<comment type="caution">
    <text evidence="2">The sequence shown here is derived from an EMBL/GenBank/DDBJ whole genome shotgun (WGS) entry which is preliminary data.</text>
</comment>
<dbReference type="Proteomes" id="UP000315369">
    <property type="component" value="Unassembled WGS sequence"/>
</dbReference>
<protein>
    <recommendedName>
        <fullName evidence="4">Lipoprotein</fullName>
    </recommendedName>
</protein>
<proteinExistence type="predicted"/>
<keyword evidence="3" id="KW-1185">Reference proteome</keyword>
<dbReference type="AlphaFoldDB" id="A0A540WKE3"/>
<dbReference type="EMBL" id="VIFM01000363">
    <property type="protein sequence ID" value="TQF09297.1"/>
    <property type="molecule type" value="Genomic_DNA"/>
</dbReference>
<evidence type="ECO:0000256" key="1">
    <source>
        <dbReference type="SAM" id="SignalP"/>
    </source>
</evidence>
<name>A0A540WKE3_9BACT</name>